<dbReference type="Proteomes" id="UP000321523">
    <property type="component" value="Unassembled WGS sequence"/>
</dbReference>
<organism evidence="1 2">
    <name type="scientific">Skermanella aerolata</name>
    <dbReference type="NCBI Taxonomy" id="393310"/>
    <lineage>
        <taxon>Bacteria</taxon>
        <taxon>Pseudomonadati</taxon>
        <taxon>Pseudomonadota</taxon>
        <taxon>Alphaproteobacteria</taxon>
        <taxon>Rhodospirillales</taxon>
        <taxon>Azospirillaceae</taxon>
        <taxon>Skermanella</taxon>
    </lineage>
</organism>
<evidence type="ECO:0000313" key="2">
    <source>
        <dbReference type="Proteomes" id="UP000321523"/>
    </source>
</evidence>
<dbReference type="EMBL" id="BJYZ01000024">
    <property type="protein sequence ID" value="GEO40919.1"/>
    <property type="molecule type" value="Genomic_DNA"/>
</dbReference>
<dbReference type="AlphaFoldDB" id="A0A512DWS5"/>
<dbReference type="RefSeq" id="WP_044431856.1">
    <property type="nucleotide sequence ID" value="NZ_BJYZ01000024.1"/>
</dbReference>
<dbReference type="InterPro" id="IPR024044">
    <property type="entry name" value="NifT/FixU_barrel-like_dom_sf"/>
</dbReference>
<gene>
    <name evidence="1" type="ORF">SAE02_50670</name>
</gene>
<dbReference type="Pfam" id="PF06988">
    <property type="entry name" value="NifT"/>
    <property type="match status" value="1"/>
</dbReference>
<dbReference type="GO" id="GO:0009399">
    <property type="term" value="P:nitrogen fixation"/>
    <property type="evidence" value="ECO:0007669"/>
    <property type="project" value="InterPro"/>
</dbReference>
<dbReference type="NCBIfam" id="TIGR02934">
    <property type="entry name" value="nifT_nitrog"/>
    <property type="match status" value="1"/>
</dbReference>
<proteinExistence type="predicted"/>
<protein>
    <submittedName>
        <fullName evidence="1">Putative nitrogen fixation protein NifT</fullName>
    </submittedName>
</protein>
<keyword evidence="2" id="KW-1185">Reference proteome</keyword>
<name>A0A512DWS5_9PROT</name>
<dbReference type="InterPro" id="IPR009727">
    <property type="entry name" value="NifT"/>
</dbReference>
<dbReference type="SUPFAM" id="SSF159203">
    <property type="entry name" value="NifT/FixU-like"/>
    <property type="match status" value="1"/>
</dbReference>
<dbReference type="OrthoDB" id="9805052at2"/>
<sequence length="68" mass="7711">MKVMLRKTDGKYMIYVAKKDLETTVVSSEKPACWGGKITLENGWVLEMPDLPEDTRLPLTVEARKLEG</sequence>
<dbReference type="Gene3D" id="2.40.50.240">
    <property type="entry name" value="NifT/FixU-like"/>
    <property type="match status" value="1"/>
</dbReference>
<comment type="caution">
    <text evidence="1">The sequence shown here is derived from an EMBL/GenBank/DDBJ whole genome shotgun (WGS) entry which is preliminary data.</text>
</comment>
<accession>A0A512DWS5</accession>
<reference evidence="1 2" key="1">
    <citation type="submission" date="2019-07" db="EMBL/GenBank/DDBJ databases">
        <title>Whole genome shotgun sequence of Skermanella aerolata NBRC 106429.</title>
        <authorList>
            <person name="Hosoyama A."/>
            <person name="Uohara A."/>
            <person name="Ohji S."/>
            <person name="Ichikawa N."/>
        </authorList>
    </citation>
    <scope>NUCLEOTIDE SEQUENCE [LARGE SCALE GENOMIC DNA]</scope>
    <source>
        <strain evidence="1 2">NBRC 106429</strain>
    </source>
</reference>
<evidence type="ECO:0000313" key="1">
    <source>
        <dbReference type="EMBL" id="GEO40919.1"/>
    </source>
</evidence>